<keyword evidence="4" id="KW-1185">Reference proteome</keyword>
<protein>
    <submittedName>
        <fullName evidence="3">Uncharacterized protein</fullName>
    </submittedName>
</protein>
<evidence type="ECO:0000256" key="1">
    <source>
        <dbReference type="SAM" id="MobiDB-lite"/>
    </source>
</evidence>
<accession>A0ABU1V7N6</accession>
<keyword evidence="2" id="KW-1133">Transmembrane helix</keyword>
<feature type="transmembrane region" description="Helical" evidence="2">
    <location>
        <begin position="20"/>
        <end position="48"/>
    </location>
</feature>
<name>A0ABU1V7N6_9BURK</name>
<dbReference type="EMBL" id="JAVDWE010000002">
    <property type="protein sequence ID" value="MDR7093442.1"/>
    <property type="molecule type" value="Genomic_DNA"/>
</dbReference>
<feature type="region of interest" description="Disordered" evidence="1">
    <location>
        <begin position="95"/>
        <end position="120"/>
    </location>
</feature>
<dbReference type="RefSeq" id="WP_204732695.1">
    <property type="nucleotide sequence ID" value="NZ_JAVDWE010000002.1"/>
</dbReference>
<evidence type="ECO:0000313" key="4">
    <source>
        <dbReference type="Proteomes" id="UP001265550"/>
    </source>
</evidence>
<proteinExistence type="predicted"/>
<sequence length="120" mass="12927">MNGLFDFFGRVLRGVLRLVLVVASLIFVFSLLLAAIVVMLGVSLWALVTGRKPTPAVVFSRFRQTSQRYTQGVWPGSAAGGANRSADVVDVEATEVPDAPAQRREPGARSGPDTMARVLR</sequence>
<gene>
    <name evidence="3" type="ORF">J2X09_001174</name>
</gene>
<keyword evidence="2" id="KW-0472">Membrane</keyword>
<comment type="caution">
    <text evidence="3">The sequence shown here is derived from an EMBL/GenBank/DDBJ whole genome shotgun (WGS) entry which is preliminary data.</text>
</comment>
<evidence type="ECO:0000313" key="3">
    <source>
        <dbReference type="EMBL" id="MDR7093442.1"/>
    </source>
</evidence>
<organism evidence="3 4">
    <name type="scientific">Hydrogenophaga laconesensis</name>
    <dbReference type="NCBI Taxonomy" id="1805971"/>
    <lineage>
        <taxon>Bacteria</taxon>
        <taxon>Pseudomonadati</taxon>
        <taxon>Pseudomonadota</taxon>
        <taxon>Betaproteobacteria</taxon>
        <taxon>Burkholderiales</taxon>
        <taxon>Comamonadaceae</taxon>
        <taxon>Hydrogenophaga</taxon>
    </lineage>
</organism>
<keyword evidence="2" id="KW-0812">Transmembrane</keyword>
<reference evidence="3 4" key="1">
    <citation type="submission" date="2023-07" db="EMBL/GenBank/DDBJ databases">
        <title>Sorghum-associated microbial communities from plants grown in Nebraska, USA.</title>
        <authorList>
            <person name="Schachtman D."/>
        </authorList>
    </citation>
    <scope>NUCLEOTIDE SEQUENCE [LARGE SCALE GENOMIC DNA]</scope>
    <source>
        <strain evidence="3 4">BE240</strain>
    </source>
</reference>
<dbReference type="Proteomes" id="UP001265550">
    <property type="component" value="Unassembled WGS sequence"/>
</dbReference>
<evidence type="ECO:0000256" key="2">
    <source>
        <dbReference type="SAM" id="Phobius"/>
    </source>
</evidence>